<comment type="caution">
    <text evidence="1">The sequence shown here is derived from an EMBL/GenBank/DDBJ whole genome shotgun (WGS) entry which is preliminary data.</text>
</comment>
<evidence type="ECO:0000313" key="1">
    <source>
        <dbReference type="EMBL" id="PMQ19406.1"/>
    </source>
</evidence>
<name>A0A2N7RZT7_9MICC</name>
<sequence length="87" mass="9778">MDEYGYEAHITPWGICIEFPNFDDNGRAIVKWRVTEKDIASLNGIRMPRGFTGGEQYAFSELIAALHTFTGSRGIMYGASMRIEIEG</sequence>
<accession>A0A2N7RZT7</accession>
<organism evidence="1 2">
    <name type="scientific">Glutamicibacter arilaitensis</name>
    <dbReference type="NCBI Taxonomy" id="256701"/>
    <lineage>
        <taxon>Bacteria</taxon>
        <taxon>Bacillati</taxon>
        <taxon>Actinomycetota</taxon>
        <taxon>Actinomycetes</taxon>
        <taxon>Micrococcales</taxon>
        <taxon>Micrococcaceae</taxon>
        <taxon>Glutamicibacter</taxon>
    </lineage>
</organism>
<reference evidence="1 2" key="1">
    <citation type="journal article" date="2017" name="Elife">
        <title>Extensive horizontal gene transfer in cheese-associated bacteria.</title>
        <authorList>
            <person name="Bonham K.S."/>
            <person name="Wolfe B.E."/>
            <person name="Dutton R.J."/>
        </authorList>
    </citation>
    <scope>NUCLEOTIDE SEQUENCE [LARGE SCALE GENOMIC DNA]</scope>
    <source>
        <strain evidence="1 2">JB182</strain>
    </source>
</reference>
<dbReference type="EMBL" id="PNQX01000002">
    <property type="protein sequence ID" value="PMQ19406.1"/>
    <property type="molecule type" value="Genomic_DNA"/>
</dbReference>
<dbReference type="Proteomes" id="UP000235739">
    <property type="component" value="Unassembled WGS sequence"/>
</dbReference>
<gene>
    <name evidence="1" type="ORF">CIK84_11995</name>
</gene>
<proteinExistence type="predicted"/>
<evidence type="ECO:0000313" key="2">
    <source>
        <dbReference type="Proteomes" id="UP000235739"/>
    </source>
</evidence>
<dbReference type="AlphaFoldDB" id="A0A2N7RZT7"/>
<protein>
    <submittedName>
        <fullName evidence="1">Uncharacterized protein</fullName>
    </submittedName>
</protein>